<dbReference type="InterPro" id="IPR036770">
    <property type="entry name" value="Ankyrin_rpt-contain_sf"/>
</dbReference>
<dbReference type="InterPro" id="IPR025660">
    <property type="entry name" value="Pept_his_AS"/>
</dbReference>
<evidence type="ECO:0000259" key="3">
    <source>
        <dbReference type="Pfam" id="PF00112"/>
    </source>
</evidence>
<dbReference type="Gene3D" id="1.25.40.20">
    <property type="entry name" value="Ankyrin repeat-containing domain"/>
    <property type="match status" value="2"/>
</dbReference>
<evidence type="ECO:0000256" key="1">
    <source>
        <dbReference type="ARBA" id="ARBA00022737"/>
    </source>
</evidence>
<dbReference type="SMART" id="SM00248">
    <property type="entry name" value="ANK"/>
    <property type="match status" value="6"/>
</dbReference>
<dbReference type="InterPro" id="IPR051165">
    <property type="entry name" value="Multifunctional_ANK_Repeat"/>
</dbReference>
<dbReference type="PROSITE" id="PS50297">
    <property type="entry name" value="ANK_REP_REGION"/>
    <property type="match status" value="2"/>
</dbReference>
<dbReference type="SUPFAM" id="SSF54001">
    <property type="entry name" value="Cysteine proteinases"/>
    <property type="match status" value="1"/>
</dbReference>
<name>A0A6C0I4I1_9ZZZZ</name>
<dbReference type="InterPro" id="IPR000668">
    <property type="entry name" value="Peptidase_C1A_C"/>
</dbReference>
<dbReference type="SUPFAM" id="SSF48403">
    <property type="entry name" value="Ankyrin repeat"/>
    <property type="match status" value="2"/>
</dbReference>
<keyword evidence="2" id="KW-0040">ANK repeat</keyword>
<dbReference type="AlphaFoldDB" id="A0A6C0I4I1"/>
<dbReference type="GO" id="GO:0008234">
    <property type="term" value="F:cysteine-type peptidase activity"/>
    <property type="evidence" value="ECO:0007669"/>
    <property type="project" value="InterPro"/>
</dbReference>
<reference evidence="4" key="1">
    <citation type="journal article" date="2020" name="Nature">
        <title>Giant virus diversity and host interactions through global metagenomics.</title>
        <authorList>
            <person name="Schulz F."/>
            <person name="Roux S."/>
            <person name="Paez-Espino D."/>
            <person name="Jungbluth S."/>
            <person name="Walsh D.A."/>
            <person name="Denef V.J."/>
            <person name="McMahon K.D."/>
            <person name="Konstantinidis K.T."/>
            <person name="Eloe-Fadrosh E.A."/>
            <person name="Kyrpides N.C."/>
            <person name="Woyke T."/>
        </authorList>
    </citation>
    <scope>NUCLEOTIDE SEQUENCE</scope>
    <source>
        <strain evidence="4">GVMAG-M-3300023184-190</strain>
    </source>
</reference>
<dbReference type="PANTHER" id="PTHR24123">
    <property type="entry name" value="ANKYRIN REPEAT-CONTAINING"/>
    <property type="match status" value="1"/>
</dbReference>
<dbReference type="PROSITE" id="PS50088">
    <property type="entry name" value="ANK_REPEAT"/>
    <property type="match status" value="2"/>
</dbReference>
<dbReference type="PANTHER" id="PTHR24123:SF33">
    <property type="entry name" value="PROTEIN HOS4"/>
    <property type="match status" value="1"/>
</dbReference>
<protein>
    <recommendedName>
        <fullName evidence="3">Peptidase C1A papain C-terminal domain-containing protein</fullName>
    </recommendedName>
</protein>
<dbReference type="Pfam" id="PF12796">
    <property type="entry name" value="Ank_2"/>
    <property type="match status" value="2"/>
</dbReference>
<feature type="domain" description="Peptidase C1A papain C-terminal" evidence="3">
    <location>
        <begin position="372"/>
        <end position="414"/>
    </location>
</feature>
<dbReference type="EMBL" id="MN740086">
    <property type="protein sequence ID" value="QHT87276.1"/>
    <property type="molecule type" value="Genomic_DNA"/>
</dbReference>
<accession>A0A6C0I4I1</accession>
<proteinExistence type="predicted"/>
<dbReference type="Pfam" id="PF00112">
    <property type="entry name" value="Peptidase_C1"/>
    <property type="match status" value="1"/>
</dbReference>
<sequence>MDPDVIEQIIEAATTDPSKSGAGERKLFKIIYTIPNPSRYFYEPLTESGETVLHLAIQHNNKKIVLFLLMLRDSFRIDENQTTSNGDSTLQLAVLANLPEMCRVLITERTSTLDLLYENKDGKTALDLANELRNDCVDVITAAQAVPTLLRLPSSIVENQLKTPLCWKHVAAKIGSRFMFILCDIDVTRDKKCIDYYERIEMGEDMATVFYEAIRDGRCRGNAFLKLVVTLFLHKIMGDNFNCTKGGNDIVILKFLIRDVIGSSNGINRYYQNHPDEELTAIFQTYAQPVFNTLYTNTYDFHVVKITPENLLSNSESIFSVLRCGFYIYLGVYLGQSFLFKFFTYRKPNLRRPIPRNLIPSAEYAVDPRLDHSGHAMTIVGYNNIYVDGVFTERRLVIKNSWGKDWGINGTIEYSLEDLIELFATFSYIEARPAAFPEVNPPKNKYETSDPNNVIVIDEREEATVFNECKDVIIANEVSLIELDVLYRKAARKGVNKDYVDTNGKTALIYGLENHVREEIWHYLASGATLYRGFNPLQIAIENNYSLYELKKLVNEHTINRQPYIIYSVLNRIENPRRRESESGRGGGGGGGGEDEIMYFCKYLIERGINVNVTEYETPLHICARNNRLDLVTLFIDSGASILAKDTLGNSPLFYAIRKNQPDITTLLLSRGAQLSEDEKQRLTETALRSLYVGGNQTKRKRRSKRCNSQRRI</sequence>
<dbReference type="InterPro" id="IPR002110">
    <property type="entry name" value="Ankyrin_rpt"/>
</dbReference>
<evidence type="ECO:0000313" key="4">
    <source>
        <dbReference type="EMBL" id="QHT87276.1"/>
    </source>
</evidence>
<keyword evidence="1" id="KW-0677">Repeat</keyword>
<organism evidence="4">
    <name type="scientific">viral metagenome</name>
    <dbReference type="NCBI Taxonomy" id="1070528"/>
    <lineage>
        <taxon>unclassified sequences</taxon>
        <taxon>metagenomes</taxon>
        <taxon>organismal metagenomes</taxon>
    </lineage>
</organism>
<dbReference type="PROSITE" id="PS00639">
    <property type="entry name" value="THIOL_PROTEASE_HIS"/>
    <property type="match status" value="1"/>
</dbReference>
<dbReference type="InterPro" id="IPR038765">
    <property type="entry name" value="Papain-like_cys_pep_sf"/>
</dbReference>
<dbReference type="GO" id="GO:0006508">
    <property type="term" value="P:proteolysis"/>
    <property type="evidence" value="ECO:0007669"/>
    <property type="project" value="InterPro"/>
</dbReference>
<evidence type="ECO:0000256" key="2">
    <source>
        <dbReference type="ARBA" id="ARBA00023043"/>
    </source>
</evidence>
<dbReference type="Gene3D" id="3.90.70.10">
    <property type="entry name" value="Cysteine proteinases"/>
    <property type="match status" value="1"/>
</dbReference>